<gene>
    <name evidence="2" type="ORF">BpHYR1_032664</name>
</gene>
<proteinExistence type="predicted"/>
<comment type="caution">
    <text evidence="2">The sequence shown here is derived from an EMBL/GenBank/DDBJ whole genome shotgun (WGS) entry which is preliminary data.</text>
</comment>
<accession>A0A3M7RAS4</accession>
<feature type="chain" id="PRO_5018151980" description="Secreted protein" evidence="1">
    <location>
        <begin position="26"/>
        <end position="118"/>
    </location>
</feature>
<dbReference type="EMBL" id="REGN01003825">
    <property type="protein sequence ID" value="RNA20541.1"/>
    <property type="molecule type" value="Genomic_DNA"/>
</dbReference>
<evidence type="ECO:0000313" key="2">
    <source>
        <dbReference type="EMBL" id="RNA20541.1"/>
    </source>
</evidence>
<evidence type="ECO:0000313" key="3">
    <source>
        <dbReference type="Proteomes" id="UP000276133"/>
    </source>
</evidence>
<keyword evidence="3" id="KW-1185">Reference proteome</keyword>
<feature type="signal peptide" evidence="1">
    <location>
        <begin position="1"/>
        <end position="25"/>
    </location>
</feature>
<keyword evidence="1" id="KW-0732">Signal</keyword>
<evidence type="ECO:0000256" key="1">
    <source>
        <dbReference type="SAM" id="SignalP"/>
    </source>
</evidence>
<evidence type="ECO:0008006" key="4">
    <source>
        <dbReference type="Google" id="ProtNLM"/>
    </source>
</evidence>
<sequence length="118" mass="13920">MCRRRWAEIWTLGLWSLFSWGQSCARSPSAASCCPRPRWTPRCLMRTALVDLVGKELEREKWLVCGMWLPVIRQRILFLDMHSSASRHRSFIWLSCLVYVAVWTSWEISSEIDRCGKK</sequence>
<name>A0A3M7RAS4_BRAPC</name>
<dbReference type="PROSITE" id="PS51257">
    <property type="entry name" value="PROKAR_LIPOPROTEIN"/>
    <property type="match status" value="1"/>
</dbReference>
<dbReference type="AlphaFoldDB" id="A0A3M7RAS4"/>
<reference evidence="2 3" key="1">
    <citation type="journal article" date="2018" name="Sci. Rep.">
        <title>Genomic signatures of local adaptation to the degree of environmental predictability in rotifers.</title>
        <authorList>
            <person name="Franch-Gras L."/>
            <person name="Hahn C."/>
            <person name="Garcia-Roger E.M."/>
            <person name="Carmona M.J."/>
            <person name="Serra M."/>
            <person name="Gomez A."/>
        </authorList>
    </citation>
    <scope>NUCLEOTIDE SEQUENCE [LARGE SCALE GENOMIC DNA]</scope>
    <source>
        <strain evidence="2">HYR1</strain>
    </source>
</reference>
<protein>
    <recommendedName>
        <fullName evidence="4">Secreted protein</fullName>
    </recommendedName>
</protein>
<organism evidence="2 3">
    <name type="scientific">Brachionus plicatilis</name>
    <name type="common">Marine rotifer</name>
    <name type="synonym">Brachionus muelleri</name>
    <dbReference type="NCBI Taxonomy" id="10195"/>
    <lineage>
        <taxon>Eukaryota</taxon>
        <taxon>Metazoa</taxon>
        <taxon>Spiralia</taxon>
        <taxon>Gnathifera</taxon>
        <taxon>Rotifera</taxon>
        <taxon>Eurotatoria</taxon>
        <taxon>Monogononta</taxon>
        <taxon>Pseudotrocha</taxon>
        <taxon>Ploima</taxon>
        <taxon>Brachionidae</taxon>
        <taxon>Brachionus</taxon>
    </lineage>
</organism>
<dbReference type="Proteomes" id="UP000276133">
    <property type="component" value="Unassembled WGS sequence"/>
</dbReference>